<comment type="caution">
    <text evidence="1">The sequence shown here is derived from an EMBL/GenBank/DDBJ whole genome shotgun (WGS) entry which is preliminary data.</text>
</comment>
<proteinExistence type="predicted"/>
<sequence>MTGIIKGCVPLAVQKNPYIIVTDCFLHRVALAAKTVLPELKTVLDLDVKIVNYMNITLLKFLQFAKLSEYGSKPRNISRAYICMIFVTRKRLLSFLPSKRRDAAFCLQGSLNDFVRCQR</sequence>
<accession>A0A0C2IR68</accession>
<dbReference type="Proteomes" id="UP000031668">
    <property type="component" value="Unassembled WGS sequence"/>
</dbReference>
<organism evidence="1 2">
    <name type="scientific">Thelohanellus kitauei</name>
    <name type="common">Myxosporean</name>
    <dbReference type="NCBI Taxonomy" id="669202"/>
    <lineage>
        <taxon>Eukaryota</taxon>
        <taxon>Metazoa</taxon>
        <taxon>Cnidaria</taxon>
        <taxon>Myxozoa</taxon>
        <taxon>Myxosporea</taxon>
        <taxon>Bivalvulida</taxon>
        <taxon>Platysporina</taxon>
        <taxon>Myxobolidae</taxon>
        <taxon>Thelohanellus</taxon>
    </lineage>
</organism>
<evidence type="ECO:0000313" key="2">
    <source>
        <dbReference type="Proteomes" id="UP000031668"/>
    </source>
</evidence>
<evidence type="ECO:0000313" key="1">
    <source>
        <dbReference type="EMBL" id="KII67934.1"/>
    </source>
</evidence>
<gene>
    <name evidence="1" type="ORF">RF11_08279</name>
</gene>
<reference evidence="1 2" key="1">
    <citation type="journal article" date="2014" name="Genome Biol. Evol.">
        <title>The genome of the myxosporean Thelohanellus kitauei shows adaptations to nutrient acquisition within its fish host.</title>
        <authorList>
            <person name="Yang Y."/>
            <person name="Xiong J."/>
            <person name="Zhou Z."/>
            <person name="Huo F."/>
            <person name="Miao W."/>
            <person name="Ran C."/>
            <person name="Liu Y."/>
            <person name="Zhang J."/>
            <person name="Feng J."/>
            <person name="Wang M."/>
            <person name="Wang M."/>
            <person name="Wang L."/>
            <person name="Yao B."/>
        </authorList>
    </citation>
    <scope>NUCLEOTIDE SEQUENCE [LARGE SCALE GENOMIC DNA]</scope>
    <source>
        <strain evidence="1">Wuqing</strain>
    </source>
</reference>
<name>A0A0C2IR68_THEKT</name>
<dbReference type="AlphaFoldDB" id="A0A0C2IR68"/>
<dbReference type="EMBL" id="JWZT01003003">
    <property type="protein sequence ID" value="KII67934.1"/>
    <property type="molecule type" value="Genomic_DNA"/>
</dbReference>
<evidence type="ECO:0008006" key="3">
    <source>
        <dbReference type="Google" id="ProtNLM"/>
    </source>
</evidence>
<protein>
    <recommendedName>
        <fullName evidence="3">Zinc finger BED domain-containing protein 5</fullName>
    </recommendedName>
</protein>
<dbReference type="OrthoDB" id="6140090at2759"/>
<keyword evidence="2" id="KW-1185">Reference proteome</keyword>